<dbReference type="STRING" id="517418.Ctha_2079"/>
<dbReference type="RefSeq" id="WP_012500614.1">
    <property type="nucleotide sequence ID" value="NC_011026.1"/>
</dbReference>
<proteinExistence type="predicted"/>
<accession>B3QVD1</accession>
<evidence type="ECO:0000313" key="1">
    <source>
        <dbReference type="EMBL" id="ACF14531.1"/>
    </source>
</evidence>
<sequence length="319" mass="37614">MSFQTLTTRRYNMNTAFELWAIDNELIPDNLTESIIYKLREATDRNEKKKWTYMLSLLFVSGESREEGLETKAKAEILKQGEFNLISSDQQKLLSEVAKSMKVLDAMPGIENSAPRPKDEITDINFEPVRITAYLLKVPMVLSTMQRILETIQKFTFTKNIPIEPSYILLNWVYEKFENPAYKGITMRLDDEFWEYFAGMSFKVMSKFLYEATMEYILYYELPPGGHNDIHLKRCEKLLDITIECNAMLKWVLPKIKYQLDYHIYSFCLDVIDNNNPHPLINFSYRLLDFSSEDFYITLPKDIINKYIKNSLVRLRALK</sequence>
<dbReference type="Proteomes" id="UP000001208">
    <property type="component" value="Chromosome"/>
</dbReference>
<dbReference type="AlphaFoldDB" id="B3QVD1"/>
<reference evidence="1 2" key="1">
    <citation type="submission" date="2008-06" db="EMBL/GenBank/DDBJ databases">
        <title>Complete sequence of Chloroherpeton thalassium ATCC 35110.</title>
        <authorList>
            <consortium name="US DOE Joint Genome Institute"/>
            <person name="Lucas S."/>
            <person name="Copeland A."/>
            <person name="Lapidus A."/>
            <person name="Glavina del Rio T."/>
            <person name="Dalin E."/>
            <person name="Tice H."/>
            <person name="Bruce D."/>
            <person name="Goodwin L."/>
            <person name="Pitluck S."/>
            <person name="Schmutz J."/>
            <person name="Larimer F."/>
            <person name="Land M."/>
            <person name="Hauser L."/>
            <person name="Kyrpides N."/>
            <person name="Mikhailova N."/>
            <person name="Liu Z."/>
            <person name="Li T."/>
            <person name="Zhao F."/>
            <person name="Overmann J."/>
            <person name="Bryant D.A."/>
            <person name="Richardson P."/>
        </authorList>
    </citation>
    <scope>NUCLEOTIDE SEQUENCE [LARGE SCALE GENOMIC DNA]</scope>
    <source>
        <strain evidence="2">ATCC 35110 / GB-78</strain>
    </source>
</reference>
<dbReference type="KEGG" id="cts:Ctha_2079"/>
<keyword evidence="2" id="KW-1185">Reference proteome</keyword>
<dbReference type="eggNOG" id="ENOG5033WB7">
    <property type="taxonomic scope" value="Bacteria"/>
</dbReference>
<name>B3QVD1_CHLT3</name>
<evidence type="ECO:0000313" key="2">
    <source>
        <dbReference type="Proteomes" id="UP000001208"/>
    </source>
</evidence>
<dbReference type="HOGENOM" id="CLU_870680_0_0_10"/>
<organism evidence="1 2">
    <name type="scientific">Chloroherpeton thalassium (strain ATCC 35110 / GB-78)</name>
    <dbReference type="NCBI Taxonomy" id="517418"/>
    <lineage>
        <taxon>Bacteria</taxon>
        <taxon>Pseudomonadati</taxon>
        <taxon>Chlorobiota</taxon>
        <taxon>Chlorobiia</taxon>
        <taxon>Chlorobiales</taxon>
        <taxon>Chloroherpetonaceae</taxon>
        <taxon>Chloroherpeton</taxon>
    </lineage>
</organism>
<protein>
    <submittedName>
        <fullName evidence="1">Uncharacterized protein</fullName>
    </submittedName>
</protein>
<dbReference type="EMBL" id="CP001100">
    <property type="protein sequence ID" value="ACF14531.1"/>
    <property type="molecule type" value="Genomic_DNA"/>
</dbReference>
<gene>
    <name evidence="1" type="ordered locus">Ctha_2079</name>
</gene>